<comment type="caution">
    <text evidence="1">The sequence shown here is derived from an EMBL/GenBank/DDBJ whole genome shotgun (WGS) entry which is preliminary data.</text>
</comment>
<evidence type="ECO:0000313" key="1">
    <source>
        <dbReference type="EMBL" id="ETO75148.1"/>
    </source>
</evidence>
<organism evidence="1 2">
    <name type="scientific">Phytophthora nicotianae P1976</name>
    <dbReference type="NCBI Taxonomy" id="1317066"/>
    <lineage>
        <taxon>Eukaryota</taxon>
        <taxon>Sar</taxon>
        <taxon>Stramenopiles</taxon>
        <taxon>Oomycota</taxon>
        <taxon>Peronosporomycetes</taxon>
        <taxon>Peronosporales</taxon>
        <taxon>Peronosporaceae</taxon>
        <taxon>Phytophthora</taxon>
    </lineage>
</organism>
<reference evidence="1 2" key="1">
    <citation type="submission" date="2013-11" db="EMBL/GenBank/DDBJ databases">
        <title>The Genome Sequence of Phytophthora parasitica P1976.</title>
        <authorList>
            <consortium name="The Broad Institute Genomics Platform"/>
            <person name="Russ C."/>
            <person name="Tyler B."/>
            <person name="Panabieres F."/>
            <person name="Shan W."/>
            <person name="Tripathy S."/>
            <person name="Grunwald N."/>
            <person name="Machado M."/>
            <person name="Johnson C.S."/>
            <person name="Walker B."/>
            <person name="Young S."/>
            <person name="Zeng Q."/>
            <person name="Gargeya S."/>
            <person name="Fitzgerald M."/>
            <person name="Haas B."/>
            <person name="Abouelleil A."/>
            <person name="Allen A.W."/>
            <person name="Alvarado L."/>
            <person name="Arachchi H.M."/>
            <person name="Berlin A.M."/>
            <person name="Chapman S.B."/>
            <person name="Gainer-Dewar J."/>
            <person name="Goldberg J."/>
            <person name="Griggs A."/>
            <person name="Gujja S."/>
            <person name="Hansen M."/>
            <person name="Howarth C."/>
            <person name="Imamovic A."/>
            <person name="Ireland A."/>
            <person name="Larimer J."/>
            <person name="McCowan C."/>
            <person name="Murphy C."/>
            <person name="Pearson M."/>
            <person name="Poon T.W."/>
            <person name="Priest M."/>
            <person name="Roberts A."/>
            <person name="Saif S."/>
            <person name="Shea T."/>
            <person name="Sisk P."/>
            <person name="Sykes S."/>
            <person name="Wortman J."/>
            <person name="Nusbaum C."/>
            <person name="Birren B."/>
        </authorList>
    </citation>
    <scope>NUCLEOTIDE SEQUENCE [LARGE SCALE GENOMIC DNA]</scope>
    <source>
        <strain evidence="1 2">P1976</strain>
    </source>
</reference>
<dbReference type="EMBL" id="ANJA01001711">
    <property type="protein sequence ID" value="ETO75148.1"/>
    <property type="molecule type" value="Genomic_DNA"/>
</dbReference>
<dbReference type="OrthoDB" id="107753at2759"/>
<dbReference type="Proteomes" id="UP000028582">
    <property type="component" value="Unassembled WGS sequence"/>
</dbReference>
<dbReference type="AlphaFoldDB" id="A0A081A8D7"/>
<protein>
    <submittedName>
        <fullName evidence="1">Uncharacterized protein</fullName>
    </submittedName>
</protein>
<proteinExistence type="predicted"/>
<evidence type="ECO:0000313" key="2">
    <source>
        <dbReference type="Proteomes" id="UP000028582"/>
    </source>
</evidence>
<sequence length="465" mass="51623">MSGKRNTSARGTLGARKFARVTPLATASSSAEASWTAGEATSSSLYPVVDAASLVQSPLVVSATSVHLDHGATSNRCDTDLFEAINAVIGSESESDAAVDFRENVAVAGTEEAVVGTRVEHVVSWTVRKPGKVIPPTCNDYDQWTVVQLRKECTERKFLLGRKVSRPEQIRRLRAYDAARRAAQSSVDEGYLMESSPRKTKHCMIRLLNILFSDHFAEKLASSDDTATRDQIDAGEVNKKTAFWKEVGVVYRTNTTDFNELFAEAANDPRYEGINPSVIVEHNTAKLYDMWKSVNGKFVKALARFNVSGQNSNEFYDFCDANLEVLYLRVCTGVKPELMDFVSGGMHEEDEIDSLNMPVSEKPVAQVKSSKWQDQVLATINRMVDIFAKTPQSAVALSTSRISRETLDEGLLLGRIAKLQQMIDQVKESQRKMELSGFSDPSLAKSVDLYQQRLQYYESRLADLD</sequence>
<name>A0A081A8D7_PHYNI</name>
<gene>
    <name evidence="1" type="ORF">F444_09241</name>
</gene>
<accession>A0A081A8D7</accession>